<comment type="caution">
    <text evidence="1">The sequence shown here is derived from an EMBL/GenBank/DDBJ whole genome shotgun (WGS) entry which is preliminary data.</text>
</comment>
<gene>
    <name evidence="1" type="ORF">B9Q00_09845</name>
</gene>
<dbReference type="EMBL" id="NEXB01000087">
    <property type="protein sequence ID" value="PSN87068.1"/>
    <property type="molecule type" value="Genomic_DNA"/>
</dbReference>
<accession>A0A2R6AL17</accession>
<sequence>MKHRTRWVAQASTATQTYTGLPPHFTTLSSTAIAPSLALARSEALPQPFSLLNTWKEARREARRIQRFF</sequence>
<reference evidence="1 2" key="1">
    <citation type="submission" date="2017-04" db="EMBL/GenBank/DDBJ databases">
        <title>Novel microbial lineages endemic to geothermal iron-oxide mats fill important gaps in the evolutionary history of Archaea.</title>
        <authorList>
            <person name="Jay Z.J."/>
            <person name="Beam J.P."/>
            <person name="Dlakic M."/>
            <person name="Rusch D.B."/>
            <person name="Kozubal M.A."/>
            <person name="Inskeep W.P."/>
        </authorList>
    </citation>
    <scope>NUCLEOTIDE SEQUENCE [LARGE SCALE GENOMIC DNA]</scope>
    <source>
        <strain evidence="1">OSP_C</strain>
    </source>
</reference>
<protein>
    <submittedName>
        <fullName evidence="1">Uncharacterized protein</fullName>
    </submittedName>
</protein>
<dbReference type="AlphaFoldDB" id="A0A2R6AL17"/>
<proteinExistence type="predicted"/>
<dbReference type="Proteomes" id="UP000241473">
    <property type="component" value="Unassembled WGS sequence"/>
</dbReference>
<evidence type="ECO:0000313" key="1">
    <source>
        <dbReference type="EMBL" id="PSN87068.1"/>
    </source>
</evidence>
<name>A0A2R6AL17_9ARCH</name>
<evidence type="ECO:0000313" key="2">
    <source>
        <dbReference type="Proteomes" id="UP000241473"/>
    </source>
</evidence>
<organism evidence="1 2">
    <name type="scientific">Candidatus Marsarchaeota G1 archaeon OSP_C</name>
    <dbReference type="NCBI Taxonomy" id="1978154"/>
    <lineage>
        <taxon>Archaea</taxon>
        <taxon>Candidatus Marsarchaeota</taxon>
        <taxon>Candidatus Marsarchaeota group 1</taxon>
    </lineage>
</organism>